<dbReference type="EMBL" id="CP095075">
    <property type="protein sequence ID" value="UOR12879.1"/>
    <property type="molecule type" value="Genomic_DNA"/>
</dbReference>
<dbReference type="Pfam" id="PF01636">
    <property type="entry name" value="APH"/>
    <property type="match status" value="1"/>
</dbReference>
<dbReference type="InterPro" id="IPR011009">
    <property type="entry name" value="Kinase-like_dom_sf"/>
</dbReference>
<keyword evidence="3" id="KW-1185">Reference proteome</keyword>
<feature type="domain" description="Aminoglycoside phosphotransferase" evidence="1">
    <location>
        <begin position="95"/>
        <end position="231"/>
    </location>
</feature>
<evidence type="ECO:0000313" key="3">
    <source>
        <dbReference type="Proteomes" id="UP000830326"/>
    </source>
</evidence>
<proteinExistence type="predicted"/>
<dbReference type="Gene3D" id="3.90.1200.10">
    <property type="match status" value="1"/>
</dbReference>
<dbReference type="InterPro" id="IPR002575">
    <property type="entry name" value="Aminoglycoside_PTrfase"/>
</dbReference>
<accession>A0ABY4HDB7</accession>
<gene>
    <name evidence="2" type="ORF">MUO15_05050</name>
</gene>
<dbReference type="RefSeq" id="WP_245034010.1">
    <property type="nucleotide sequence ID" value="NZ_CP095075.1"/>
</dbReference>
<sequence length="314" mass="37024">MKYLKKRISENWWELLDHEMMNGVHAGCISRITVLDECNNKRKLVYKEFAADRNNEVGIYNKLFPYVEAFFRINQVWNSNPAAILMEDLGVPLKENFEGLSSNDKRYLLTKILDKLSDLHTISTLDITGLYLPKHTLSTEWQDWCCSQLDRLCALNLNWTESSWSETVKKAYKLLGIYDYEVSGPLVLTHGDPHLENTFEYDGSIFLIDWEWTALASPLRDLTILLQDIYDLDFILFVKKLYRKLLTEKGLYIDEGKYRKDFNYLYIDHTSMMLAWEIEKYILGYISEKKIKEIVEFKMREIKGTTKEQKSLLS</sequence>
<dbReference type="SUPFAM" id="SSF56112">
    <property type="entry name" value="Protein kinase-like (PK-like)"/>
    <property type="match status" value="1"/>
</dbReference>
<name>A0ABY4HDB7_9BACI</name>
<evidence type="ECO:0000313" key="2">
    <source>
        <dbReference type="EMBL" id="UOR12879.1"/>
    </source>
</evidence>
<organism evidence="2 3">
    <name type="scientific">Halobacillus amylolyticus</name>
    <dbReference type="NCBI Taxonomy" id="2932259"/>
    <lineage>
        <taxon>Bacteria</taxon>
        <taxon>Bacillati</taxon>
        <taxon>Bacillota</taxon>
        <taxon>Bacilli</taxon>
        <taxon>Bacillales</taxon>
        <taxon>Bacillaceae</taxon>
        <taxon>Halobacillus</taxon>
    </lineage>
</organism>
<reference evidence="2" key="1">
    <citation type="submission" date="2022-04" db="EMBL/GenBank/DDBJ databases">
        <title>Halobacillus sp. isolated from saltern.</title>
        <authorList>
            <person name="Won M."/>
            <person name="Lee C.-M."/>
            <person name="Woen H.-Y."/>
            <person name="Kwon S.-W."/>
        </authorList>
    </citation>
    <scope>NUCLEOTIDE SEQUENCE</scope>
    <source>
        <strain evidence="2">SSHM10-5</strain>
    </source>
</reference>
<evidence type="ECO:0000259" key="1">
    <source>
        <dbReference type="Pfam" id="PF01636"/>
    </source>
</evidence>
<protein>
    <submittedName>
        <fullName evidence="2">Aminoglycoside phosphotransferase family protein</fullName>
    </submittedName>
</protein>
<dbReference type="Proteomes" id="UP000830326">
    <property type="component" value="Chromosome"/>
</dbReference>